<accession>A0ABS2SRF3</accession>
<evidence type="ECO:0008006" key="4">
    <source>
        <dbReference type="Google" id="ProtNLM"/>
    </source>
</evidence>
<proteinExistence type="predicted"/>
<keyword evidence="1" id="KW-1133">Transmembrane helix</keyword>
<protein>
    <recommendedName>
        <fullName evidence="4">YqzM family protein</fullName>
    </recommendedName>
</protein>
<gene>
    <name evidence="2" type="ORF">JOC54_001302</name>
</gene>
<dbReference type="Pfam" id="PF14141">
    <property type="entry name" value="YqzM"/>
    <property type="match status" value="1"/>
</dbReference>
<dbReference type="InterPro" id="IPR025416">
    <property type="entry name" value="YqzM"/>
</dbReference>
<evidence type="ECO:0000313" key="3">
    <source>
        <dbReference type="Proteomes" id="UP001179280"/>
    </source>
</evidence>
<sequence>MNKFEKEVQDNSNDIVPSAVGFIASFGFFALIFIIANIVDVASFL</sequence>
<evidence type="ECO:0000313" key="2">
    <source>
        <dbReference type="EMBL" id="MBM7838071.1"/>
    </source>
</evidence>
<dbReference type="RefSeq" id="WP_035422031.1">
    <property type="nucleotide sequence ID" value="NZ_JAFBCV010000003.1"/>
</dbReference>
<reference evidence="2" key="1">
    <citation type="submission" date="2021-01" db="EMBL/GenBank/DDBJ databases">
        <title>Genomic Encyclopedia of Type Strains, Phase IV (KMG-IV): sequencing the most valuable type-strain genomes for metagenomic binning, comparative biology and taxonomic classification.</title>
        <authorList>
            <person name="Goeker M."/>
        </authorList>
    </citation>
    <scope>NUCLEOTIDE SEQUENCE</scope>
    <source>
        <strain evidence="2">DSM 21943</strain>
    </source>
</reference>
<feature type="transmembrane region" description="Helical" evidence="1">
    <location>
        <begin position="20"/>
        <end position="39"/>
    </location>
</feature>
<keyword evidence="3" id="KW-1185">Reference proteome</keyword>
<organism evidence="2 3">
    <name type="scientific">Shouchella xiaoxiensis</name>
    <dbReference type="NCBI Taxonomy" id="766895"/>
    <lineage>
        <taxon>Bacteria</taxon>
        <taxon>Bacillati</taxon>
        <taxon>Bacillota</taxon>
        <taxon>Bacilli</taxon>
        <taxon>Bacillales</taxon>
        <taxon>Bacillaceae</taxon>
        <taxon>Shouchella</taxon>
    </lineage>
</organism>
<dbReference type="Proteomes" id="UP001179280">
    <property type="component" value="Unassembled WGS sequence"/>
</dbReference>
<dbReference type="EMBL" id="JAFBCV010000003">
    <property type="protein sequence ID" value="MBM7838071.1"/>
    <property type="molecule type" value="Genomic_DNA"/>
</dbReference>
<comment type="caution">
    <text evidence="2">The sequence shown here is derived from an EMBL/GenBank/DDBJ whole genome shotgun (WGS) entry which is preliminary data.</text>
</comment>
<keyword evidence="1" id="KW-0812">Transmembrane</keyword>
<name>A0ABS2SRF3_9BACI</name>
<evidence type="ECO:0000256" key="1">
    <source>
        <dbReference type="SAM" id="Phobius"/>
    </source>
</evidence>
<keyword evidence="1" id="KW-0472">Membrane</keyword>